<sequence>MKKKLVILFVTFTTSSLYATFSIVAVDTSTGEVGSAGGSCIAGSIIISDIHPGLGAIHTQSYYLGANQNYASSLMDQGYSPVEIIELLEENDVQNNPSIRQYGIIDLFIENNYGMLYEYECAEIEGAIWYGEPSSGELEVCSDPVISRSASFTGYNCSNWKGHINGINYAIQGNILLSEEILLDIEGGFLNTNGSLDQKLMAAMQGAKVPGADTRCLDEGISTLSAFIRVAKVDDESDYYMDLNVNSVIPYYNETGNWLDPVDSLQTLFNIWYSTSFPYVLGDINQDESINILDLIELVNNILSGNIDGIEFYLSDLNGDETLNIQDLITLVNIILES</sequence>
<dbReference type="PANTHER" id="PTHR39328:SF1">
    <property type="entry name" value="BLL2871 PROTEIN"/>
    <property type="match status" value="1"/>
</dbReference>
<dbReference type="Pfam" id="PF00404">
    <property type="entry name" value="Dockerin_1"/>
    <property type="match status" value="1"/>
</dbReference>
<accession>A0A382G606</accession>
<dbReference type="Gene3D" id="3.60.20.10">
    <property type="entry name" value="Glutamine Phosphoribosylpyrophosphate, subunit 1, domain 1"/>
    <property type="match status" value="2"/>
</dbReference>
<dbReference type="InterPro" id="IPR036439">
    <property type="entry name" value="Dockerin_dom_sf"/>
</dbReference>
<dbReference type="Gene3D" id="1.10.1330.10">
    <property type="entry name" value="Dockerin domain"/>
    <property type="match status" value="1"/>
</dbReference>
<protein>
    <recommendedName>
        <fullName evidence="1">Dockerin domain-containing protein</fullName>
    </recommendedName>
</protein>
<dbReference type="GO" id="GO:0004553">
    <property type="term" value="F:hydrolase activity, hydrolyzing O-glycosyl compounds"/>
    <property type="evidence" value="ECO:0007669"/>
    <property type="project" value="InterPro"/>
</dbReference>
<name>A0A382G606_9ZZZZ</name>
<feature type="domain" description="Dockerin" evidence="1">
    <location>
        <begin position="277"/>
        <end position="338"/>
    </location>
</feature>
<dbReference type="Pfam" id="PF06267">
    <property type="entry name" value="DUF1028"/>
    <property type="match status" value="2"/>
</dbReference>
<dbReference type="InterPro" id="IPR010430">
    <property type="entry name" value="DUF1028"/>
</dbReference>
<evidence type="ECO:0000313" key="2">
    <source>
        <dbReference type="EMBL" id="SVB69977.1"/>
    </source>
</evidence>
<dbReference type="PANTHER" id="PTHR39328">
    <property type="entry name" value="BLL2871 PROTEIN"/>
    <property type="match status" value="1"/>
</dbReference>
<reference evidence="2" key="1">
    <citation type="submission" date="2018-05" db="EMBL/GenBank/DDBJ databases">
        <authorList>
            <person name="Lanie J.A."/>
            <person name="Ng W.-L."/>
            <person name="Kazmierczak K.M."/>
            <person name="Andrzejewski T.M."/>
            <person name="Davidsen T.M."/>
            <person name="Wayne K.J."/>
            <person name="Tettelin H."/>
            <person name="Glass J.I."/>
            <person name="Rusch D."/>
            <person name="Podicherti R."/>
            <person name="Tsui H.-C.T."/>
            <person name="Winkler M.E."/>
        </authorList>
    </citation>
    <scope>NUCLEOTIDE SEQUENCE</scope>
</reference>
<dbReference type="InterPro" id="IPR002105">
    <property type="entry name" value="Dockerin_1_rpt"/>
</dbReference>
<dbReference type="GO" id="GO:0000272">
    <property type="term" value="P:polysaccharide catabolic process"/>
    <property type="evidence" value="ECO:0007669"/>
    <property type="project" value="InterPro"/>
</dbReference>
<dbReference type="AlphaFoldDB" id="A0A382G606"/>
<proteinExistence type="predicted"/>
<dbReference type="PROSITE" id="PS51766">
    <property type="entry name" value="DOCKERIN"/>
    <property type="match status" value="1"/>
</dbReference>
<evidence type="ECO:0000259" key="1">
    <source>
        <dbReference type="PROSITE" id="PS51766"/>
    </source>
</evidence>
<dbReference type="CDD" id="cd14256">
    <property type="entry name" value="Dockerin_I"/>
    <property type="match status" value="1"/>
</dbReference>
<gene>
    <name evidence="2" type="ORF">METZ01_LOCUS222831</name>
</gene>
<dbReference type="EMBL" id="UINC01053454">
    <property type="protein sequence ID" value="SVB69977.1"/>
    <property type="molecule type" value="Genomic_DNA"/>
</dbReference>
<dbReference type="InterPro" id="IPR029055">
    <property type="entry name" value="Ntn_hydrolases_N"/>
</dbReference>
<dbReference type="SUPFAM" id="SSF56235">
    <property type="entry name" value="N-terminal nucleophile aminohydrolases (Ntn hydrolases)"/>
    <property type="match status" value="2"/>
</dbReference>
<dbReference type="InterPro" id="IPR016134">
    <property type="entry name" value="Dockerin_dom"/>
</dbReference>
<dbReference type="SUPFAM" id="SSF63446">
    <property type="entry name" value="Type I dockerin domain"/>
    <property type="match status" value="1"/>
</dbReference>
<organism evidence="2">
    <name type="scientific">marine metagenome</name>
    <dbReference type="NCBI Taxonomy" id="408172"/>
    <lineage>
        <taxon>unclassified sequences</taxon>
        <taxon>metagenomes</taxon>
        <taxon>ecological metagenomes</taxon>
    </lineage>
</organism>